<dbReference type="PANTHER" id="PTHR32341:SF17">
    <property type="entry name" value="IRG-TYPE G DOMAIN-CONTAINING PROTEIN"/>
    <property type="match status" value="1"/>
</dbReference>
<dbReference type="GO" id="GO:0005525">
    <property type="term" value="F:GTP binding"/>
    <property type="evidence" value="ECO:0007669"/>
    <property type="project" value="UniProtKB-KW"/>
</dbReference>
<dbReference type="GO" id="GO:0016020">
    <property type="term" value="C:membrane"/>
    <property type="evidence" value="ECO:0007669"/>
    <property type="project" value="InterPro"/>
</dbReference>
<evidence type="ECO:0000313" key="7">
    <source>
        <dbReference type="EMBL" id="KYO39130.1"/>
    </source>
</evidence>
<protein>
    <recommendedName>
        <fullName evidence="6">IRG-type G domain-containing protein</fullName>
    </recommendedName>
</protein>
<evidence type="ECO:0000256" key="2">
    <source>
        <dbReference type="ARBA" id="ARBA00022741"/>
    </source>
</evidence>
<feature type="domain" description="IRG-type G" evidence="6">
    <location>
        <begin position="1"/>
        <end position="166"/>
    </location>
</feature>
<evidence type="ECO:0000256" key="3">
    <source>
        <dbReference type="ARBA" id="ARBA00022801"/>
    </source>
</evidence>
<dbReference type="EMBL" id="AKHW03002357">
    <property type="protein sequence ID" value="KYO39130.1"/>
    <property type="molecule type" value="Genomic_DNA"/>
</dbReference>
<gene>
    <name evidence="7" type="ORF">Y1Q_0022071</name>
</gene>
<evidence type="ECO:0000256" key="4">
    <source>
        <dbReference type="ARBA" id="ARBA00023134"/>
    </source>
</evidence>
<keyword evidence="3" id="KW-0378">Hydrolase</keyword>
<feature type="region of interest" description="Disordered" evidence="5">
    <location>
        <begin position="1"/>
        <end position="27"/>
    </location>
</feature>
<comment type="caution">
    <text evidence="7">The sequence shown here is derived from an EMBL/GenBank/DDBJ whole genome shotgun (WGS) entry which is preliminary data.</text>
</comment>
<dbReference type="Proteomes" id="UP000050525">
    <property type="component" value="Unassembled WGS sequence"/>
</dbReference>
<dbReference type="KEGG" id="amj:102561030"/>
<keyword evidence="8" id="KW-1185">Reference proteome</keyword>
<dbReference type="GO" id="GO:0003924">
    <property type="term" value="F:GTPase activity"/>
    <property type="evidence" value="ECO:0007669"/>
    <property type="project" value="TreeGrafter"/>
</dbReference>
<keyword evidence="2" id="KW-0547">Nucleotide-binding</keyword>
<accession>A0A151NR03</accession>
<dbReference type="AlphaFoldDB" id="A0A151NR03"/>
<organism evidence="7 8">
    <name type="scientific">Alligator mississippiensis</name>
    <name type="common">American alligator</name>
    <dbReference type="NCBI Taxonomy" id="8496"/>
    <lineage>
        <taxon>Eukaryota</taxon>
        <taxon>Metazoa</taxon>
        <taxon>Chordata</taxon>
        <taxon>Craniata</taxon>
        <taxon>Vertebrata</taxon>
        <taxon>Euteleostomi</taxon>
        <taxon>Archelosauria</taxon>
        <taxon>Archosauria</taxon>
        <taxon>Crocodylia</taxon>
        <taxon>Alligatoridae</taxon>
        <taxon>Alligatorinae</taxon>
        <taxon>Alligator</taxon>
    </lineage>
</organism>
<evidence type="ECO:0000256" key="5">
    <source>
        <dbReference type="SAM" id="MobiDB-lite"/>
    </source>
</evidence>
<reference evidence="7 8" key="1">
    <citation type="journal article" date="2012" name="Genome Biol.">
        <title>Sequencing three crocodilian genomes to illuminate the evolution of archosaurs and amniotes.</title>
        <authorList>
            <person name="St John J.A."/>
            <person name="Braun E.L."/>
            <person name="Isberg S.R."/>
            <person name="Miles L.G."/>
            <person name="Chong A.Y."/>
            <person name="Gongora J."/>
            <person name="Dalzell P."/>
            <person name="Moran C."/>
            <person name="Bed'hom B."/>
            <person name="Abzhanov A."/>
            <person name="Burgess S.C."/>
            <person name="Cooksey A.M."/>
            <person name="Castoe T.A."/>
            <person name="Crawford N.G."/>
            <person name="Densmore L.D."/>
            <person name="Drew J.C."/>
            <person name="Edwards S.V."/>
            <person name="Faircloth B.C."/>
            <person name="Fujita M.K."/>
            <person name="Greenwold M.J."/>
            <person name="Hoffmann F.G."/>
            <person name="Howard J.M."/>
            <person name="Iguchi T."/>
            <person name="Janes D.E."/>
            <person name="Khan S.Y."/>
            <person name="Kohno S."/>
            <person name="de Koning A.J."/>
            <person name="Lance S.L."/>
            <person name="McCarthy F.M."/>
            <person name="McCormack J.E."/>
            <person name="Merchant M.E."/>
            <person name="Peterson D.G."/>
            <person name="Pollock D.D."/>
            <person name="Pourmand N."/>
            <person name="Raney B.J."/>
            <person name="Roessler K.A."/>
            <person name="Sanford J.R."/>
            <person name="Sawyer R.H."/>
            <person name="Schmidt C.J."/>
            <person name="Triplett E.W."/>
            <person name="Tuberville T.D."/>
            <person name="Venegas-Anaya M."/>
            <person name="Howard J.T."/>
            <person name="Jarvis E.D."/>
            <person name="Guillette L.J.Jr."/>
            <person name="Glenn T.C."/>
            <person name="Green R.E."/>
            <person name="Ray D.A."/>
        </authorList>
    </citation>
    <scope>NUCLEOTIDE SEQUENCE [LARGE SCALE GENOMIC DNA]</scope>
    <source>
        <strain evidence="7">KSC_2009_1</strain>
    </source>
</reference>
<keyword evidence="4" id="KW-0342">GTP-binding</keyword>
<dbReference type="OrthoDB" id="422720at2759"/>
<dbReference type="FunFam" id="3.40.50.300:FF:000541">
    <property type="entry name" value="Immunity related GTPase M"/>
    <property type="match status" value="1"/>
</dbReference>
<dbReference type="SUPFAM" id="SSF52540">
    <property type="entry name" value="P-loop containing nucleoside triphosphate hydrolases"/>
    <property type="match status" value="1"/>
</dbReference>
<dbReference type="InterPro" id="IPR030385">
    <property type="entry name" value="G_IRG_dom"/>
</dbReference>
<dbReference type="InterPro" id="IPR007743">
    <property type="entry name" value="Immunity-related_GTPase-like"/>
</dbReference>
<dbReference type="Gene3D" id="3.40.50.300">
    <property type="entry name" value="P-loop containing nucleotide triphosphate hydrolases"/>
    <property type="match status" value="1"/>
</dbReference>
<dbReference type="InterPro" id="IPR027417">
    <property type="entry name" value="P-loop_NTPase"/>
</dbReference>
<dbReference type="InterPro" id="IPR051515">
    <property type="entry name" value="IRG"/>
</dbReference>
<evidence type="ECO:0000256" key="1">
    <source>
        <dbReference type="ARBA" id="ARBA00005429"/>
    </source>
</evidence>
<name>A0A151NR03_ALLMI</name>
<evidence type="ECO:0000313" key="8">
    <source>
        <dbReference type="Proteomes" id="UP000050525"/>
    </source>
</evidence>
<dbReference type="PROSITE" id="PS51716">
    <property type="entry name" value="G_IRG"/>
    <property type="match status" value="1"/>
</dbReference>
<sequence>MRGLGDEDKDAAPTGEVETTQDSNPYRYPGLPNVTIWDLPGIGTEKFKPEEYLKQVNFQRYDFFIILTANRFFHHHSQLAKEIQKMGKKFYYVRSKVDADLYAAETRRPKTYSEKEILNKIREDCFTNLEKVNEGKSEAPPKVFLLSSWKLSKYDFQLLMQTLEEELDAHKRQVFILALPNISEQILEKKRAELENQIWKVALVSGAISSFTGIAVSLVVDITRLVITMKNYCKAFGLDQKALCRLAQQVGKPVEDLKSEIKVVPMVKSINKEYVISLLGKCACAPVMVSELVLNRIPIIGSLLSGGVSFVTTRNMLKRFLNEAAQDAQRVLNKALSPEQKSEEQK</sequence>
<proteinExistence type="inferred from homology"/>
<dbReference type="PANTHER" id="PTHR32341">
    <property type="entry name" value="INTERFERON-INDUCIBLE GTPASE"/>
    <property type="match status" value="1"/>
</dbReference>
<comment type="similarity">
    <text evidence="1">Belongs to the TRAFAC class dynamin-like GTPase superfamily. IRG family.</text>
</comment>
<evidence type="ECO:0000259" key="6">
    <source>
        <dbReference type="PROSITE" id="PS51716"/>
    </source>
</evidence>
<dbReference type="Pfam" id="PF05049">
    <property type="entry name" value="IIGP"/>
    <property type="match status" value="1"/>
</dbReference>